<dbReference type="AlphaFoldDB" id="A0A518B6F8"/>
<keyword evidence="3" id="KW-1185">Reference proteome</keyword>
<dbReference type="KEGG" id="knv:Pan216_33890"/>
<protein>
    <recommendedName>
        <fullName evidence="4">Outer membrane lipoprotein-sorting protein</fullName>
    </recommendedName>
</protein>
<dbReference type="RefSeq" id="WP_145259349.1">
    <property type="nucleotide sequence ID" value="NZ_CP036279.1"/>
</dbReference>
<evidence type="ECO:0008006" key="4">
    <source>
        <dbReference type="Google" id="ProtNLM"/>
    </source>
</evidence>
<organism evidence="2 3">
    <name type="scientific">Kolteria novifilia</name>
    <dbReference type="NCBI Taxonomy" id="2527975"/>
    <lineage>
        <taxon>Bacteria</taxon>
        <taxon>Pseudomonadati</taxon>
        <taxon>Planctomycetota</taxon>
        <taxon>Planctomycetia</taxon>
        <taxon>Kolteriales</taxon>
        <taxon>Kolteriaceae</taxon>
        <taxon>Kolteria</taxon>
    </lineage>
</organism>
<keyword evidence="1" id="KW-0732">Signal</keyword>
<dbReference type="Proteomes" id="UP000317093">
    <property type="component" value="Chromosome"/>
</dbReference>
<dbReference type="EMBL" id="CP036279">
    <property type="protein sequence ID" value="QDU62522.1"/>
    <property type="molecule type" value="Genomic_DNA"/>
</dbReference>
<evidence type="ECO:0000256" key="1">
    <source>
        <dbReference type="SAM" id="SignalP"/>
    </source>
</evidence>
<dbReference type="OrthoDB" id="279598at2"/>
<sequence length="320" mass="35748" precursor="true">MRKTSAALLMLLAVIAGCSSVRPRATTIKQNKPPSDPEVAQIVAKINENATKIKSLQCNHVDINGSSEGQVYTLNAKMAYQDDHRFRLLGRFAGHSELDLGSNENEIWFWVARMKPPTVFVCNREDLSRVKLAIPFQPDWIMDILGVSPIDREENTLEQSQASQFTLLAEESTPGGSTVIRRTYIDRDSGRISGYELFDDNYNRIVRAHVVEYHDDTSLGIYVPRKVKLEWPEVDTKLTVSLRSRQIEINKITSDFAANVFRRSEYDNTKVVDLANPTASGRGIGMSGYRGPASAENLTARTPVQLRGAIEPAPTDPVVR</sequence>
<evidence type="ECO:0000313" key="2">
    <source>
        <dbReference type="EMBL" id="QDU62522.1"/>
    </source>
</evidence>
<dbReference type="PROSITE" id="PS51257">
    <property type="entry name" value="PROKAR_LIPOPROTEIN"/>
    <property type="match status" value="1"/>
</dbReference>
<proteinExistence type="predicted"/>
<feature type="signal peptide" evidence="1">
    <location>
        <begin position="1"/>
        <end position="21"/>
    </location>
</feature>
<name>A0A518B6F8_9BACT</name>
<evidence type="ECO:0000313" key="3">
    <source>
        <dbReference type="Proteomes" id="UP000317093"/>
    </source>
</evidence>
<accession>A0A518B6F8</accession>
<feature type="chain" id="PRO_5021724963" description="Outer membrane lipoprotein-sorting protein" evidence="1">
    <location>
        <begin position="22"/>
        <end position="320"/>
    </location>
</feature>
<reference evidence="2 3" key="1">
    <citation type="submission" date="2019-02" db="EMBL/GenBank/DDBJ databases">
        <title>Deep-cultivation of Planctomycetes and their phenomic and genomic characterization uncovers novel biology.</title>
        <authorList>
            <person name="Wiegand S."/>
            <person name="Jogler M."/>
            <person name="Boedeker C."/>
            <person name="Pinto D."/>
            <person name="Vollmers J."/>
            <person name="Rivas-Marin E."/>
            <person name="Kohn T."/>
            <person name="Peeters S.H."/>
            <person name="Heuer A."/>
            <person name="Rast P."/>
            <person name="Oberbeckmann S."/>
            <person name="Bunk B."/>
            <person name="Jeske O."/>
            <person name="Meyerdierks A."/>
            <person name="Storesund J.E."/>
            <person name="Kallscheuer N."/>
            <person name="Luecker S."/>
            <person name="Lage O.M."/>
            <person name="Pohl T."/>
            <person name="Merkel B.J."/>
            <person name="Hornburger P."/>
            <person name="Mueller R.-W."/>
            <person name="Bruemmer F."/>
            <person name="Labrenz M."/>
            <person name="Spormann A.M."/>
            <person name="Op den Camp H."/>
            <person name="Overmann J."/>
            <person name="Amann R."/>
            <person name="Jetten M.S.M."/>
            <person name="Mascher T."/>
            <person name="Medema M.H."/>
            <person name="Devos D.P."/>
            <person name="Kaster A.-K."/>
            <person name="Ovreas L."/>
            <person name="Rohde M."/>
            <person name="Galperin M.Y."/>
            <person name="Jogler C."/>
        </authorList>
    </citation>
    <scope>NUCLEOTIDE SEQUENCE [LARGE SCALE GENOMIC DNA]</scope>
    <source>
        <strain evidence="2 3">Pan216</strain>
    </source>
</reference>
<gene>
    <name evidence="2" type="ORF">Pan216_33890</name>
</gene>